<protein>
    <submittedName>
        <fullName evidence="2">XRE family transcriptional regulator</fullName>
    </submittedName>
</protein>
<dbReference type="Proteomes" id="UP000283832">
    <property type="component" value="Unassembled WGS sequence"/>
</dbReference>
<evidence type="ECO:0000313" key="3">
    <source>
        <dbReference type="Proteomes" id="UP000283832"/>
    </source>
</evidence>
<dbReference type="EMBL" id="QXEC01000002">
    <property type="protein sequence ID" value="RIV40834.1"/>
    <property type="molecule type" value="Genomic_DNA"/>
</dbReference>
<dbReference type="SUPFAM" id="SSF47413">
    <property type="entry name" value="lambda repressor-like DNA-binding domains"/>
    <property type="match status" value="1"/>
</dbReference>
<dbReference type="RefSeq" id="WP_119573338.1">
    <property type="nucleotide sequence ID" value="NZ_QXEC01000002.1"/>
</dbReference>
<proteinExistence type="predicted"/>
<evidence type="ECO:0000313" key="2">
    <source>
        <dbReference type="EMBL" id="RIV40834.1"/>
    </source>
</evidence>
<reference evidence="2 3" key="1">
    <citation type="submission" date="2018-08" db="EMBL/GenBank/DDBJ databases">
        <title>Jishengella sp. nov., isolated from a root of Azadirachta indica A. Juss. var. siamensis Valenton.</title>
        <authorList>
            <person name="Kuncharoen N."/>
            <person name="Tanasupawat S."/>
            <person name="Kudo T."/>
            <person name="Ohkuma M."/>
        </authorList>
    </citation>
    <scope>NUCLEOTIDE SEQUENCE [LARGE SCALE GENOMIC DNA]</scope>
    <source>
        <strain evidence="2 3">AZ1-13</strain>
    </source>
</reference>
<dbReference type="Pfam" id="PF13560">
    <property type="entry name" value="HTH_31"/>
    <property type="match status" value="1"/>
</dbReference>
<dbReference type="Gene3D" id="1.10.260.40">
    <property type="entry name" value="lambda repressor-like DNA-binding domains"/>
    <property type="match status" value="1"/>
</dbReference>
<dbReference type="InterPro" id="IPR010982">
    <property type="entry name" value="Lambda_DNA-bd_dom_sf"/>
</dbReference>
<gene>
    <name evidence="2" type="ORF">D2L64_04340</name>
</gene>
<dbReference type="InterPro" id="IPR001387">
    <property type="entry name" value="Cro/C1-type_HTH"/>
</dbReference>
<evidence type="ECO:0000259" key="1">
    <source>
        <dbReference type="PROSITE" id="PS50943"/>
    </source>
</evidence>
<dbReference type="GO" id="GO:0003677">
    <property type="term" value="F:DNA binding"/>
    <property type="evidence" value="ECO:0007669"/>
    <property type="project" value="InterPro"/>
</dbReference>
<comment type="caution">
    <text evidence="2">The sequence shown here is derived from an EMBL/GenBank/DDBJ whole genome shotgun (WGS) entry which is preliminary data.</text>
</comment>
<dbReference type="CDD" id="cd00093">
    <property type="entry name" value="HTH_XRE"/>
    <property type="match status" value="1"/>
</dbReference>
<accession>A0A418N007</accession>
<dbReference type="AlphaFoldDB" id="A0A418N007"/>
<dbReference type="OrthoDB" id="3356937at2"/>
<feature type="domain" description="HTH cro/C1-type" evidence="1">
    <location>
        <begin position="18"/>
        <end position="73"/>
    </location>
</feature>
<dbReference type="SMART" id="SM00530">
    <property type="entry name" value="HTH_XRE"/>
    <property type="match status" value="1"/>
</dbReference>
<keyword evidence="3" id="KW-1185">Reference proteome</keyword>
<name>A0A418N007_9ACTN</name>
<sequence length="383" mass="41425">MNRPHRRDHNSVPIGRRVAELRARRGMSQQAFADRLGKSKSWVDKIERGVRRLDRYSVIREIADVLRLDPDLLLGPRQPPPTAPSLDGVDGVRAALARYRDRPQRTVTADQARRQVGYAWMTYQHARYPQLLDALPALLDAARGTRSLLVSTNRITAAVLIKLDHPDLAWLAADRAVSAAAGGPALTAAASIAVAQALRALGHHHLALTAALTAADSTDDETVRGTLFLQAGLAAAGNGDRRNAHDLLDHAATLADRRASDTDPHHTAFGPAAVQVARVLAAHQLGDTIEAIHRHLHATRSAGWQHLPPEHRAAHLIDAARVYLDTGEPSRAGQALLHADRIAPTEVRSRPVARTLLAQLIQRGPAAADVARLATIVGLTRQP</sequence>
<dbReference type="PROSITE" id="PS50943">
    <property type="entry name" value="HTH_CROC1"/>
    <property type="match status" value="1"/>
</dbReference>
<organism evidence="2 3">
    <name type="scientific">Micromonospora radicis</name>
    <dbReference type="NCBI Taxonomy" id="1894971"/>
    <lineage>
        <taxon>Bacteria</taxon>
        <taxon>Bacillati</taxon>
        <taxon>Actinomycetota</taxon>
        <taxon>Actinomycetes</taxon>
        <taxon>Micromonosporales</taxon>
        <taxon>Micromonosporaceae</taxon>
        <taxon>Micromonospora</taxon>
    </lineage>
</organism>